<dbReference type="SUPFAM" id="SSF48452">
    <property type="entry name" value="TPR-like"/>
    <property type="match status" value="1"/>
</dbReference>
<dbReference type="Proteomes" id="UP000272474">
    <property type="component" value="Unassembled WGS sequence"/>
</dbReference>
<dbReference type="GO" id="GO:0004016">
    <property type="term" value="F:adenylate cyclase activity"/>
    <property type="evidence" value="ECO:0007669"/>
    <property type="project" value="UniProtKB-ARBA"/>
</dbReference>
<feature type="domain" description="Guanylate cyclase" evidence="4">
    <location>
        <begin position="41"/>
        <end position="205"/>
    </location>
</feature>
<proteinExistence type="predicted"/>
<dbReference type="PANTHER" id="PTHR16305:SF35">
    <property type="entry name" value="TRANSCRIPTIONAL ACTIVATOR DOMAIN"/>
    <property type="match status" value="1"/>
</dbReference>
<evidence type="ECO:0000256" key="2">
    <source>
        <dbReference type="ARBA" id="ARBA00022840"/>
    </source>
</evidence>
<keyword evidence="6" id="KW-1185">Reference proteome</keyword>
<dbReference type="GO" id="GO:0005737">
    <property type="term" value="C:cytoplasm"/>
    <property type="evidence" value="ECO:0007669"/>
    <property type="project" value="TreeGrafter"/>
</dbReference>
<evidence type="ECO:0000256" key="1">
    <source>
        <dbReference type="ARBA" id="ARBA00022741"/>
    </source>
</evidence>
<feature type="region of interest" description="Disordered" evidence="3">
    <location>
        <begin position="125"/>
        <end position="164"/>
    </location>
</feature>
<name>A0A3A9Z637_9ACTN</name>
<dbReference type="GO" id="GO:0035556">
    <property type="term" value="P:intracellular signal transduction"/>
    <property type="evidence" value="ECO:0007669"/>
    <property type="project" value="InterPro"/>
</dbReference>
<feature type="compositionally biased region" description="Gly residues" evidence="3">
    <location>
        <begin position="125"/>
        <end position="141"/>
    </location>
</feature>
<keyword evidence="2" id="KW-0067">ATP-binding</keyword>
<dbReference type="InterPro" id="IPR001054">
    <property type="entry name" value="A/G_cyclase"/>
</dbReference>
<sequence length="1030" mass="106861">MVTELECGSCHAANPAVAMFCMRCGGSLTQPPEPSRLRLVTVAFCDIAGSTRLADRLDPQVWHGILAGYFAEVSAALSAAGGRLEKFIGDAVVGVFGADSAGEEDAVSAVEGAFAALARLARQGGAGAPDGTGGGGGAGGRYDGRAAGDAGLPQGGRARHPAGDPGRYGVRLSVRFGLASGRAVTTDRDSSFAIGAVMNRAARLQAAAPPDGVLLDVRTWLLVRDRVACQAVPPVAAKGFDRPLRAWRAAPGRAPGDRGGTFVNQSWLLAGLGEEVAAALRRPEVTVLTVRGELGSGKSRVLDRLADRLAADGTAARVLRVACGPGDREHEALRLERLRRELAGARGPRRGGSPASPHPPVASIPTIPSVGELAWGVRRGLAETSRTQGPVVVLVDDFPYASPAFRLLLEPARGGTGPVVFVLAGRDAGWPEPPGFAAARDFRVPPLGEADARALLDALGGDLALHSADGPAGHTDHTDRTGRADHTDHTDHTDHLVRRGRGNPLFLEQLAALAGEGIVDEVAPSAEAALGARIEPLSAPARHVLACVGAAGQALAPGDLDAVCDLPEQEFHAALEELEAAGLLGNRVAAEVAYAQMVLGDRAAVHVALAERLRRAVGEEPEVLDLAVLHAVKGQRYWREFDPGSERDASATRLAVRTLAAAARQALARSEVGRAVDLCERAGELAAQGGGAEGALGLEVAAPHAYALAAVGRTAEALARVAEVSELPGNASARLHLLVTGAVLAGREDPRLRELARQQGGDPTAVARLETWDGLRAARAGDYPRAEALLESAYRRMRRFGAGLGTAEIYGNLSLFLLYGDTPVPAALARCLALRAEVADAPLLHAVVSCSAAVLHQLAGEPAAARAMLGAAREVFEEMGHERGRAGALEFAAHAAELAGDAAEAASLARRAAEVYEAVGERRTAAHCALRAYVLRPLGPPPPAPGGPESWETRVLTAQVAALTAADPGRAAARLDAAFGEISRLRGSGVRLLPLLGCLRVARRLGDTGRAARAREAVAEARRLRERPGR</sequence>
<dbReference type="Gene3D" id="3.30.70.1230">
    <property type="entry name" value="Nucleotide cyclase"/>
    <property type="match status" value="1"/>
</dbReference>
<dbReference type="SUPFAM" id="SSF52540">
    <property type="entry name" value="P-loop containing nucleoside triphosphate hydrolases"/>
    <property type="match status" value="1"/>
</dbReference>
<dbReference type="InterPro" id="IPR029787">
    <property type="entry name" value="Nucleotide_cyclase"/>
</dbReference>
<organism evidence="5 6">
    <name type="scientific">Streptomyces hoynatensis</name>
    <dbReference type="NCBI Taxonomy" id="1141874"/>
    <lineage>
        <taxon>Bacteria</taxon>
        <taxon>Bacillati</taxon>
        <taxon>Actinomycetota</taxon>
        <taxon>Actinomycetes</taxon>
        <taxon>Kitasatosporales</taxon>
        <taxon>Streptomycetaceae</taxon>
        <taxon>Streptomyces</taxon>
    </lineage>
</organism>
<dbReference type="PROSITE" id="PS50125">
    <property type="entry name" value="GUANYLATE_CYCLASE_2"/>
    <property type="match status" value="1"/>
</dbReference>
<feature type="region of interest" description="Disordered" evidence="3">
    <location>
        <begin position="344"/>
        <end position="364"/>
    </location>
</feature>
<gene>
    <name evidence="5" type="ORF">D7294_09660</name>
</gene>
<protein>
    <recommendedName>
        <fullName evidence="4">Guanylate cyclase domain-containing protein</fullName>
    </recommendedName>
</protein>
<dbReference type="AlphaFoldDB" id="A0A3A9Z637"/>
<evidence type="ECO:0000313" key="6">
    <source>
        <dbReference type="Proteomes" id="UP000272474"/>
    </source>
</evidence>
<comment type="caution">
    <text evidence="5">The sequence shown here is derived from an EMBL/GenBank/DDBJ whole genome shotgun (WGS) entry which is preliminary data.</text>
</comment>
<dbReference type="PANTHER" id="PTHR16305">
    <property type="entry name" value="TESTICULAR SOLUBLE ADENYLYL CYCLASE"/>
    <property type="match status" value="1"/>
</dbReference>
<accession>A0A3A9Z637</accession>
<dbReference type="EMBL" id="RBAL01000004">
    <property type="protein sequence ID" value="RKN43942.1"/>
    <property type="molecule type" value="Genomic_DNA"/>
</dbReference>
<evidence type="ECO:0000256" key="3">
    <source>
        <dbReference type="SAM" id="MobiDB-lite"/>
    </source>
</evidence>
<dbReference type="InterPro" id="IPR011990">
    <property type="entry name" value="TPR-like_helical_dom_sf"/>
</dbReference>
<dbReference type="GO" id="GO:0005524">
    <property type="term" value="F:ATP binding"/>
    <property type="evidence" value="ECO:0007669"/>
    <property type="project" value="UniProtKB-KW"/>
</dbReference>
<dbReference type="CDD" id="cd07302">
    <property type="entry name" value="CHD"/>
    <property type="match status" value="1"/>
</dbReference>
<reference evidence="5 6" key="1">
    <citation type="journal article" date="2014" name="Int. J. Syst. Evol. Microbiol.">
        <title>Streptomyces hoynatensis sp. nov., isolated from deep marine sediment.</title>
        <authorList>
            <person name="Veyisoglu A."/>
            <person name="Sahin N."/>
        </authorList>
    </citation>
    <scope>NUCLEOTIDE SEQUENCE [LARGE SCALE GENOMIC DNA]</scope>
    <source>
        <strain evidence="5 6">KCTC 29097</strain>
    </source>
</reference>
<dbReference type="SUPFAM" id="SSF55073">
    <property type="entry name" value="Nucleotide cyclase"/>
    <property type="match status" value="1"/>
</dbReference>
<feature type="region of interest" description="Disordered" evidence="3">
    <location>
        <begin position="467"/>
        <end position="497"/>
    </location>
</feature>
<dbReference type="InterPro" id="IPR027417">
    <property type="entry name" value="P-loop_NTPase"/>
</dbReference>
<evidence type="ECO:0000313" key="5">
    <source>
        <dbReference type="EMBL" id="RKN43942.1"/>
    </source>
</evidence>
<keyword evidence="1" id="KW-0547">Nucleotide-binding</keyword>
<dbReference type="GO" id="GO:0009190">
    <property type="term" value="P:cyclic nucleotide biosynthetic process"/>
    <property type="evidence" value="ECO:0007669"/>
    <property type="project" value="InterPro"/>
</dbReference>
<dbReference type="Gene3D" id="1.25.40.10">
    <property type="entry name" value="Tetratricopeptide repeat domain"/>
    <property type="match status" value="1"/>
</dbReference>
<feature type="compositionally biased region" description="Basic and acidic residues" evidence="3">
    <location>
        <begin position="474"/>
        <end position="497"/>
    </location>
</feature>
<evidence type="ECO:0000259" key="4">
    <source>
        <dbReference type="PROSITE" id="PS50125"/>
    </source>
</evidence>